<dbReference type="EMBL" id="JAOJ01000003">
    <property type="protein sequence ID" value="EUA67825.1"/>
    <property type="molecule type" value="Genomic_DNA"/>
</dbReference>
<evidence type="ECO:0000313" key="5">
    <source>
        <dbReference type="Proteomes" id="UP000023351"/>
    </source>
</evidence>
<comment type="caution">
    <text evidence="4">The sequence shown here is derived from an EMBL/GenBank/DDBJ whole genome shotgun (WGS) entry which is preliminary data.</text>
</comment>
<proteinExistence type="inferred from homology"/>
<dbReference type="InterPro" id="IPR002347">
    <property type="entry name" value="SDR_fam"/>
</dbReference>
<dbReference type="PATRIC" id="fig|1299321.3.peg.5323"/>
<name>X8DK53_9MYCO</name>
<feature type="region of interest" description="Disordered" evidence="3">
    <location>
        <begin position="163"/>
        <end position="222"/>
    </location>
</feature>
<comment type="similarity">
    <text evidence="1">Belongs to the short-chain dehydrogenases/reductases (SDR) family.</text>
</comment>
<evidence type="ECO:0000256" key="2">
    <source>
        <dbReference type="ARBA" id="ARBA00023002"/>
    </source>
</evidence>
<reference evidence="4 5" key="1">
    <citation type="submission" date="2013-12" db="EMBL/GenBank/DDBJ databases">
        <authorList>
            <person name="Zelazny A."/>
            <person name="Olivier K."/>
            <person name="Holland S."/>
            <person name="Lenaerts A."/>
            <person name="Ordway D."/>
            <person name="DeGroote M.A."/>
            <person name="Parker T."/>
            <person name="Sizemore C."/>
            <person name="Tallon L.J."/>
            <person name="Sadzewicz L.K."/>
            <person name="Sengamalay N."/>
            <person name="Fraser C.M."/>
            <person name="Hine E."/>
            <person name="Shefchek K.A."/>
            <person name="Das S.P."/>
            <person name="Tettelin H."/>
        </authorList>
    </citation>
    <scope>NUCLEOTIDE SEQUENCE [LARGE SCALE GENOMIC DNA]</scope>
    <source>
        <strain evidence="4 5">1513</strain>
    </source>
</reference>
<dbReference type="PANTHER" id="PTHR48107">
    <property type="entry name" value="NADPH-DEPENDENT ALDEHYDE REDUCTASE-LIKE PROTEIN, CHLOROPLASTIC-RELATED"/>
    <property type="match status" value="1"/>
</dbReference>
<dbReference type="Pfam" id="PF00106">
    <property type="entry name" value="adh_short"/>
    <property type="match status" value="1"/>
</dbReference>
<protein>
    <submittedName>
        <fullName evidence="4">Short chain dehydrogenase family protein</fullName>
    </submittedName>
</protein>
<evidence type="ECO:0000256" key="3">
    <source>
        <dbReference type="SAM" id="MobiDB-lite"/>
    </source>
</evidence>
<sequence length="222" mass="23717">MTDHSLNGKTVLITGGGKNLGGLIARDLAANGAGAIAIHYNSPSSKDAADETVAAVQTAGAKAVAFQGDLTTGDAVSKLFADTVAAVGRPDIAINTVGKVIKKPFTEITEEEYDSASAVNAKSAFLFLKEAGKHVNDNGKIVTLVTSLLGAYTPFYAAYAGTKARSNTSPVPRRRNTGNVAFRSRRWAPAPWTRRSSTPPRARTRWRTTRRPRHSRRSPRPD</sequence>
<organism evidence="4 5">
    <name type="scientific">Mycobacteroides abscessus subsp. bolletii 1513</name>
    <dbReference type="NCBI Taxonomy" id="1299321"/>
    <lineage>
        <taxon>Bacteria</taxon>
        <taxon>Bacillati</taxon>
        <taxon>Actinomycetota</taxon>
        <taxon>Actinomycetes</taxon>
        <taxon>Mycobacteriales</taxon>
        <taxon>Mycobacteriaceae</taxon>
        <taxon>Mycobacteroides</taxon>
        <taxon>Mycobacteroides abscessus</taxon>
    </lineage>
</organism>
<dbReference type="PANTHER" id="PTHR48107:SF7">
    <property type="entry name" value="RE15974P"/>
    <property type="match status" value="1"/>
</dbReference>
<evidence type="ECO:0000256" key="1">
    <source>
        <dbReference type="ARBA" id="ARBA00006484"/>
    </source>
</evidence>
<dbReference type="SUPFAM" id="SSF51735">
    <property type="entry name" value="NAD(P)-binding Rossmann-fold domains"/>
    <property type="match status" value="1"/>
</dbReference>
<dbReference type="Gene3D" id="3.40.50.720">
    <property type="entry name" value="NAD(P)-binding Rossmann-like Domain"/>
    <property type="match status" value="1"/>
</dbReference>
<feature type="compositionally biased region" description="Basic residues" evidence="3">
    <location>
        <begin position="202"/>
        <end position="222"/>
    </location>
</feature>
<dbReference type="InterPro" id="IPR036291">
    <property type="entry name" value="NAD(P)-bd_dom_sf"/>
</dbReference>
<keyword evidence="2" id="KW-0560">Oxidoreductase</keyword>
<evidence type="ECO:0000313" key="4">
    <source>
        <dbReference type="EMBL" id="EUA67825.1"/>
    </source>
</evidence>
<feature type="compositionally biased region" description="Low complexity" evidence="3">
    <location>
        <begin position="189"/>
        <end position="201"/>
    </location>
</feature>
<dbReference type="GO" id="GO:0016614">
    <property type="term" value="F:oxidoreductase activity, acting on CH-OH group of donors"/>
    <property type="evidence" value="ECO:0007669"/>
    <property type="project" value="UniProtKB-ARBA"/>
</dbReference>
<gene>
    <name evidence="4" type="ORF">I540_5501</name>
</gene>
<dbReference type="Proteomes" id="UP000023351">
    <property type="component" value="Unassembled WGS sequence"/>
</dbReference>
<dbReference type="AlphaFoldDB" id="X8DK53"/>
<accession>X8DK53</accession>